<evidence type="ECO:0000313" key="6">
    <source>
        <dbReference type="EMBL" id="MPW22343.1"/>
    </source>
</evidence>
<feature type="transmembrane region" description="Helical" evidence="4">
    <location>
        <begin position="364"/>
        <end position="383"/>
    </location>
</feature>
<comment type="caution">
    <text evidence="6">The sequence shown here is derived from an EMBL/GenBank/DDBJ whole genome shotgun (WGS) entry which is preliminary data.</text>
</comment>
<feature type="transmembrane region" description="Helical" evidence="4">
    <location>
        <begin position="68"/>
        <end position="86"/>
    </location>
</feature>
<organism evidence="6 7">
    <name type="scientific">Paraburkholderia franconis</name>
    <dbReference type="NCBI Taxonomy" id="2654983"/>
    <lineage>
        <taxon>Bacteria</taxon>
        <taxon>Pseudomonadati</taxon>
        <taxon>Pseudomonadota</taxon>
        <taxon>Betaproteobacteria</taxon>
        <taxon>Burkholderiales</taxon>
        <taxon>Burkholderiaceae</taxon>
        <taxon>Paraburkholderia</taxon>
    </lineage>
</organism>
<evidence type="ECO:0000256" key="4">
    <source>
        <dbReference type="SAM" id="Phobius"/>
    </source>
</evidence>
<dbReference type="InterPro" id="IPR036259">
    <property type="entry name" value="MFS_trans_sf"/>
</dbReference>
<evidence type="ECO:0000256" key="1">
    <source>
        <dbReference type="ARBA" id="ARBA00022692"/>
    </source>
</evidence>
<gene>
    <name evidence="6" type="ORF">GCT13_37325</name>
</gene>
<dbReference type="Gene3D" id="1.20.1250.20">
    <property type="entry name" value="MFS general substrate transporter like domains"/>
    <property type="match status" value="2"/>
</dbReference>
<feature type="transmembrane region" description="Helical" evidence="4">
    <location>
        <begin position="389"/>
        <end position="409"/>
    </location>
</feature>
<feature type="transmembrane region" description="Helical" evidence="4">
    <location>
        <begin position="156"/>
        <end position="174"/>
    </location>
</feature>
<evidence type="ECO:0000313" key="7">
    <source>
        <dbReference type="Proteomes" id="UP000484381"/>
    </source>
</evidence>
<feature type="transmembrane region" description="Helical" evidence="4">
    <location>
        <begin position="232"/>
        <end position="253"/>
    </location>
</feature>
<feature type="transmembrane region" description="Helical" evidence="4">
    <location>
        <begin position="27"/>
        <end position="48"/>
    </location>
</feature>
<dbReference type="Pfam" id="PF07690">
    <property type="entry name" value="MFS_1"/>
    <property type="match status" value="1"/>
</dbReference>
<feature type="domain" description="Major facilitator superfamily (MFS) profile" evidence="5">
    <location>
        <begin position="32"/>
        <end position="413"/>
    </location>
</feature>
<evidence type="ECO:0000256" key="3">
    <source>
        <dbReference type="ARBA" id="ARBA00023136"/>
    </source>
</evidence>
<dbReference type="PANTHER" id="PTHR23527:SF1">
    <property type="entry name" value="BLL3282 PROTEIN"/>
    <property type="match status" value="1"/>
</dbReference>
<protein>
    <submittedName>
        <fullName evidence="6">MFS transporter</fullName>
    </submittedName>
</protein>
<dbReference type="EMBL" id="WHNP01000063">
    <property type="protein sequence ID" value="MPW22343.1"/>
    <property type="molecule type" value="Genomic_DNA"/>
</dbReference>
<keyword evidence="3 4" id="KW-0472">Membrane</keyword>
<feature type="transmembrane region" description="Helical" evidence="4">
    <location>
        <begin position="297"/>
        <end position="317"/>
    </location>
</feature>
<dbReference type="InterPro" id="IPR020846">
    <property type="entry name" value="MFS_dom"/>
</dbReference>
<evidence type="ECO:0000256" key="2">
    <source>
        <dbReference type="ARBA" id="ARBA00022989"/>
    </source>
</evidence>
<dbReference type="RefSeq" id="WP_152766988.1">
    <property type="nucleotide sequence ID" value="NZ_WHNP01000063.1"/>
</dbReference>
<evidence type="ECO:0000259" key="5">
    <source>
        <dbReference type="PROSITE" id="PS50850"/>
    </source>
</evidence>
<proteinExistence type="predicted"/>
<feature type="transmembrane region" description="Helical" evidence="4">
    <location>
        <begin position="323"/>
        <end position="343"/>
    </location>
</feature>
<dbReference type="InterPro" id="IPR052952">
    <property type="entry name" value="MFS-Transporter"/>
</dbReference>
<dbReference type="InterPro" id="IPR011701">
    <property type="entry name" value="MFS"/>
</dbReference>
<dbReference type="AlphaFoldDB" id="A0A7X1NIW0"/>
<keyword evidence="2 4" id="KW-1133">Transmembrane helix</keyword>
<dbReference type="GO" id="GO:0022857">
    <property type="term" value="F:transmembrane transporter activity"/>
    <property type="evidence" value="ECO:0007669"/>
    <property type="project" value="InterPro"/>
</dbReference>
<dbReference type="SUPFAM" id="SSF103473">
    <property type="entry name" value="MFS general substrate transporter"/>
    <property type="match status" value="1"/>
</dbReference>
<keyword evidence="7" id="KW-1185">Reference proteome</keyword>
<dbReference type="Proteomes" id="UP000484381">
    <property type="component" value="Unassembled WGS sequence"/>
</dbReference>
<reference evidence="6 7" key="1">
    <citation type="submission" date="2019-10" db="EMBL/GenBank/DDBJ databases">
        <title>Paraburkholderia sp. isolated from nodules of Mimosa pudica from Brazilian Atlantic Forest soils.</title>
        <authorList>
            <person name="Paulitsch F."/>
            <person name="Hungria M."/>
            <person name="Dall'Agnol R."/>
        </authorList>
    </citation>
    <scope>NUCLEOTIDE SEQUENCE [LARGE SCALE GENOMIC DNA]</scope>
    <source>
        <strain evidence="6 7">CNPSo 3157</strain>
    </source>
</reference>
<feature type="transmembrane region" description="Helical" evidence="4">
    <location>
        <begin position="186"/>
        <end position="205"/>
    </location>
</feature>
<dbReference type="PANTHER" id="PTHR23527">
    <property type="entry name" value="BLL3282 PROTEIN"/>
    <property type="match status" value="1"/>
</dbReference>
<dbReference type="PROSITE" id="PS50850">
    <property type="entry name" value="MFS"/>
    <property type="match status" value="1"/>
</dbReference>
<feature type="transmembrane region" description="Helical" evidence="4">
    <location>
        <begin position="123"/>
        <end position="144"/>
    </location>
</feature>
<name>A0A7X1NIW0_9BURK</name>
<feature type="transmembrane region" description="Helical" evidence="4">
    <location>
        <begin position="265"/>
        <end position="290"/>
    </location>
</feature>
<feature type="transmembrane region" description="Helical" evidence="4">
    <location>
        <begin position="98"/>
        <end position="117"/>
    </location>
</feature>
<keyword evidence="1 4" id="KW-0812">Transmembrane</keyword>
<sequence>METTGSVTDRAGMRQSIGRDGRPSHAVYRWFVLLLVWGAFLMSCVDRVAWSTIAAPVGNSLSLKVDMLGSFVTAFYIGYVIANVFGGLVTDVMGGRKMLALAMIPLGIATFGFSFTRNLHTGLAIQFVMGLAGGADYSAGVKLISSWFGRERGRALGIYATATSLSVVLTNATVPSMSAAHGWQSVFQVLGGVTLCWGIVCAALLRDGSAASENGSKITRAEISILLRNRNLICLALAGCGALWATVGFSAWSNALMTKAHGISPILAGSIIATFGLAGAIGKPLVGWLLDIFHGSAKVLSIVCMICFAGTMVMFGQCSTIPAFHVLAPVLGVVAFGTTPLFLTQVTWVSGEKYAGAAAGLTNAVQQCGSALAPIVVGGVFAIGHSFQMAFLTLAMGPLIGLIALLFLAGQTQQRR</sequence>
<accession>A0A7X1NIW0</accession>